<gene>
    <name evidence="2" type="ORF">LQ567_13795</name>
</gene>
<feature type="chain" id="PRO_5046779868" description="Outer membrane protein beta-barrel domain-containing protein" evidence="1">
    <location>
        <begin position="21"/>
        <end position="174"/>
    </location>
</feature>
<feature type="signal peptide" evidence="1">
    <location>
        <begin position="1"/>
        <end position="20"/>
    </location>
</feature>
<sequence length="174" mass="18934">MKQLVLCLVAFAAMTTPLHAQEKNSKALGIRISSHVDYATLAASYKFYISAPGAIELNAGFGQRNRYSIYDGKYWNTTGISLSGAYQHHFDIAAVPGLKWFLGGGLLVFNSFSRQSYYDGFGAGIFADGGIDYQFTNTPLNLSADFRPVLHIAAPSGYGTLHAHTFGLAARYSF</sequence>
<dbReference type="EMBL" id="JAJNEC010000005">
    <property type="protein sequence ID" value="MCD2423844.1"/>
    <property type="molecule type" value="Genomic_DNA"/>
</dbReference>
<comment type="caution">
    <text evidence="2">The sequence shown here is derived from an EMBL/GenBank/DDBJ whole genome shotgun (WGS) entry which is preliminary data.</text>
</comment>
<keyword evidence="1" id="KW-0732">Signal</keyword>
<evidence type="ECO:0008006" key="4">
    <source>
        <dbReference type="Google" id="ProtNLM"/>
    </source>
</evidence>
<name>A0ABS8PSR6_9BACT</name>
<evidence type="ECO:0000256" key="1">
    <source>
        <dbReference type="SAM" id="SignalP"/>
    </source>
</evidence>
<reference evidence="2 3" key="1">
    <citation type="submission" date="2021-11" db="EMBL/GenBank/DDBJ databases">
        <title>Genomic of Niabella pedocola.</title>
        <authorList>
            <person name="Wu T."/>
        </authorList>
    </citation>
    <scope>NUCLEOTIDE SEQUENCE [LARGE SCALE GENOMIC DNA]</scope>
    <source>
        <strain evidence="2 3">JCM 31011</strain>
    </source>
</reference>
<keyword evidence="3" id="KW-1185">Reference proteome</keyword>
<proteinExistence type="predicted"/>
<evidence type="ECO:0000313" key="2">
    <source>
        <dbReference type="EMBL" id="MCD2423844.1"/>
    </source>
</evidence>
<evidence type="ECO:0000313" key="3">
    <source>
        <dbReference type="Proteomes" id="UP001199816"/>
    </source>
</evidence>
<accession>A0ABS8PSR6</accession>
<protein>
    <recommendedName>
        <fullName evidence="4">Outer membrane protein beta-barrel domain-containing protein</fullName>
    </recommendedName>
</protein>
<organism evidence="2 3">
    <name type="scientific">Niabella pedocola</name>
    <dbReference type="NCBI Taxonomy" id="1752077"/>
    <lineage>
        <taxon>Bacteria</taxon>
        <taxon>Pseudomonadati</taxon>
        <taxon>Bacteroidota</taxon>
        <taxon>Chitinophagia</taxon>
        <taxon>Chitinophagales</taxon>
        <taxon>Chitinophagaceae</taxon>
        <taxon>Niabella</taxon>
    </lineage>
</organism>
<dbReference type="Proteomes" id="UP001199816">
    <property type="component" value="Unassembled WGS sequence"/>
</dbReference>
<dbReference type="RefSeq" id="WP_231005102.1">
    <property type="nucleotide sequence ID" value="NZ_JAJNEC010000005.1"/>
</dbReference>